<dbReference type="AlphaFoldDB" id="A7APR3"/>
<evidence type="ECO:0000313" key="7">
    <source>
        <dbReference type="Proteomes" id="UP000002173"/>
    </source>
</evidence>
<evidence type="ECO:0000256" key="2">
    <source>
        <dbReference type="ARBA" id="ARBA00023054"/>
    </source>
</evidence>
<dbReference type="GeneID" id="5480371"/>
<proteinExistence type="evidence at transcript level"/>
<comment type="similarity">
    <text evidence="1">Belongs to the NSRP1 family.</text>
</comment>
<dbReference type="OMA" id="ASFHAHM"/>
<feature type="compositionally biased region" description="Polar residues" evidence="3">
    <location>
        <begin position="30"/>
        <end position="39"/>
    </location>
</feature>
<evidence type="ECO:0000256" key="1">
    <source>
        <dbReference type="ARBA" id="ARBA00010126"/>
    </source>
</evidence>
<reference evidence="7" key="4">
    <citation type="journal article" date="2020" name="Data Brief">
        <title>Transcriptome dataset of Babesia bovis life stages within vertebrate and invertebrate hosts.</title>
        <authorList>
            <person name="Ueti M.W."/>
            <person name="Johnson W.C."/>
            <person name="Kappmeyer L.S."/>
            <person name="Herndon D.R."/>
            <person name="Mousel M.R."/>
            <person name="Reif K.E."/>
            <person name="Taus N.S."/>
            <person name="Ifeonu O.O."/>
            <person name="Silva J.C."/>
            <person name="Suarez C.E."/>
            <person name="Brayton K.A."/>
        </authorList>
    </citation>
    <scope>NUCLEOTIDE SEQUENCE [LARGE SCALE GENOMIC DNA]</scope>
</reference>
<dbReference type="KEGG" id="bbo:BBOV_III009910"/>
<reference evidence="6" key="2">
    <citation type="submission" date="2007-08" db="EMBL/GenBank/DDBJ databases">
        <authorList>
            <person name="Nene V."/>
        </authorList>
    </citation>
    <scope>NUCLEOTIDE SEQUENCE</scope>
    <source>
        <strain evidence="6">T2Bo</strain>
    </source>
</reference>
<evidence type="ECO:0000256" key="3">
    <source>
        <dbReference type="SAM" id="MobiDB-lite"/>
    </source>
</evidence>
<evidence type="ECO:0000313" key="6">
    <source>
        <dbReference type="EMBL" id="EDO08547.1"/>
    </source>
</evidence>
<feature type="domain" description="Nuclear speckle splicing regulatory protein 1 N-terminal" evidence="4">
    <location>
        <begin position="102"/>
        <end position="225"/>
    </location>
</feature>
<dbReference type="eggNOG" id="ENOG502SFGB">
    <property type="taxonomic scope" value="Eukaryota"/>
</dbReference>
<evidence type="ECO:0000313" key="5">
    <source>
        <dbReference type="EMBL" id="BAN65066.1"/>
    </source>
</evidence>
<reference evidence="6 7" key="1">
    <citation type="journal article" date="2007" name="PLoS Pathog.">
        <title>Genome sequence of Babesia bovis and comparative analysis of apicomplexan hemoprotozoa.</title>
        <authorList>
            <person name="Brayton K.A."/>
            <person name="Lau A.O.T."/>
            <person name="Herndon D.R."/>
            <person name="Hannick L."/>
            <person name="Kappmeyer L.S."/>
            <person name="Berens S.J."/>
            <person name="Bidwell S.L."/>
            <person name="Brown W.C."/>
            <person name="Crabtree J."/>
            <person name="Fadrosh D."/>
            <person name="Feldblum T."/>
            <person name="Forberger H.A."/>
            <person name="Haas B.J."/>
            <person name="Howell J.M."/>
            <person name="Khouri H."/>
            <person name="Koo H."/>
            <person name="Mann D.J."/>
            <person name="Norimine J."/>
            <person name="Paulsen I.T."/>
            <person name="Radune D."/>
            <person name="Ren Q."/>
            <person name="Smith R.K. Jr."/>
            <person name="Suarez C.E."/>
            <person name="White O."/>
            <person name="Wortman J.R."/>
            <person name="Knowles D.P. Jr."/>
            <person name="McElwain T.F."/>
            <person name="Nene V.M."/>
        </authorList>
    </citation>
    <scope>NUCLEOTIDE SEQUENCE [LARGE SCALE GENOMIC DNA]</scope>
    <source>
        <strain evidence="6">T2Bo</strain>
    </source>
</reference>
<keyword evidence="2" id="KW-0175">Coiled coil</keyword>
<dbReference type="InterPro" id="IPR018612">
    <property type="entry name" value="NSRP1_N"/>
</dbReference>
<feature type="region of interest" description="Disordered" evidence="3">
    <location>
        <begin position="1"/>
        <end position="69"/>
    </location>
</feature>
<keyword evidence="7" id="KW-1185">Reference proteome</keyword>
<dbReference type="EMBL" id="AK441272">
    <property type="protein sequence ID" value="BAN65066.1"/>
    <property type="molecule type" value="mRNA"/>
</dbReference>
<feature type="compositionally biased region" description="Basic and acidic residues" evidence="3">
    <location>
        <begin position="10"/>
        <end position="24"/>
    </location>
</feature>
<dbReference type="VEuPathDB" id="PiroplasmaDB:BBOV_III009910"/>
<reference evidence="5" key="3">
    <citation type="journal article" date="2014" name="BMC Genomics">
        <title>The Babesia bovis gene and promoter model: an update from full-length EST analysis.</title>
        <authorList>
            <person name="Yamagishi J."/>
            <person name="Wakaguri H."/>
            <person name="Yokoyama N."/>
            <person name="Yamashita R."/>
            <person name="Suzuki Y."/>
            <person name="Xuan X."/>
            <person name="Igarashi I."/>
        </authorList>
    </citation>
    <scope>NUCLEOTIDE SEQUENCE</scope>
    <source>
        <strain evidence="5">Texas</strain>
    </source>
</reference>
<dbReference type="GO" id="GO:0000381">
    <property type="term" value="P:regulation of alternative mRNA splicing, via spliceosome"/>
    <property type="evidence" value="ECO:0007669"/>
    <property type="project" value="InterPro"/>
</dbReference>
<dbReference type="PANTHER" id="PTHR47845">
    <property type="entry name" value="NUCLEAR SPECKLE SPLICING REGULATORY PROTEIN 1 HOMOLOG"/>
    <property type="match status" value="1"/>
</dbReference>
<dbReference type="RefSeq" id="XP_001612115.1">
    <property type="nucleotide sequence ID" value="XM_001612065.1"/>
</dbReference>
<dbReference type="Proteomes" id="UP000002173">
    <property type="component" value="Unassembled WGS sequence"/>
</dbReference>
<dbReference type="InterPro" id="IPR053246">
    <property type="entry name" value="NS_splicing_regulatory_protein"/>
</dbReference>
<evidence type="ECO:0000259" key="4">
    <source>
        <dbReference type="Pfam" id="PF09745"/>
    </source>
</evidence>
<organism evidence="6 7">
    <name type="scientific">Babesia bovis</name>
    <dbReference type="NCBI Taxonomy" id="5865"/>
    <lineage>
        <taxon>Eukaryota</taxon>
        <taxon>Sar</taxon>
        <taxon>Alveolata</taxon>
        <taxon>Apicomplexa</taxon>
        <taxon>Aconoidasida</taxon>
        <taxon>Piroplasmida</taxon>
        <taxon>Babesiidae</taxon>
        <taxon>Babesia</taxon>
    </lineage>
</organism>
<reference evidence="7" key="5">
    <citation type="journal article" date="2021" name="Int. J. Parasitol.">
        <title>Comparative analysis of gene expression between Babesia bovis blood stages and kinetes allowed by improved genome annotation.</title>
        <authorList>
            <person name="Ueti M.W."/>
            <person name="Johnson W.C."/>
            <person name="Kappmeyer L.S."/>
            <person name="Herndon D.R."/>
            <person name="Mousel M.R."/>
            <person name="Reif K.E."/>
            <person name="Taus N.S."/>
            <person name="Ifeonu O.O."/>
            <person name="Silva J.C."/>
            <person name="Suarez C.E."/>
            <person name="Brayton K.A."/>
        </authorList>
    </citation>
    <scope>NUCLEOTIDE SEQUENCE [LARGE SCALE GENOMIC DNA]</scope>
</reference>
<name>A7APR3_BABBO</name>
<dbReference type="PANTHER" id="PTHR47845:SF1">
    <property type="entry name" value="NUCLEAR SPECKLE SPLICING REGULATORY PROTEIN 1 HOMOLOG"/>
    <property type="match status" value="1"/>
</dbReference>
<sequence>MSISISLSKRASESSDSARRDKATPKVAGQISQRSNSKLSVFGADSDSDSATSDAAGVHPLAKKSKLSHKSVTIDDGVVRPTTVAEEKKRVTVTYKEYDLSTENLDPTLYLYDELENSTSEGREGRDEQSKLLYLGCAPSGTSDAKPELVKKDSQYMSRLIRTARNRQMERDIAFDKQQLKIDLAAGDEVGEVFVTGAYKRQLEERKRFEEERRLKDEEDLKNSGKSVASLYAQMLKSGIASRTNRKS</sequence>
<protein>
    <recommendedName>
        <fullName evidence="4">Nuclear speckle splicing regulatory protein 1 N-terminal domain-containing protein</fullName>
    </recommendedName>
</protein>
<gene>
    <name evidence="5 6" type="ORF">BBOV_III009910</name>
</gene>
<dbReference type="STRING" id="5865.A7APR3"/>
<dbReference type="Pfam" id="PF09745">
    <property type="entry name" value="NSRP1_N"/>
    <property type="match status" value="1"/>
</dbReference>
<dbReference type="EMBL" id="AAXT01000001">
    <property type="protein sequence ID" value="EDO08547.1"/>
    <property type="molecule type" value="Genomic_DNA"/>
</dbReference>
<accession>A7APR3</accession>